<dbReference type="InterPro" id="IPR050271">
    <property type="entry name" value="UDP-glycosyltransferase"/>
</dbReference>
<dbReference type="Pfam" id="PF00201">
    <property type="entry name" value="UDPGT"/>
    <property type="match status" value="1"/>
</dbReference>
<accession>A0A183J5J7</accession>
<dbReference type="SUPFAM" id="SSF53756">
    <property type="entry name" value="UDP-Glycosyltransferase/glycogen phosphorylase"/>
    <property type="match status" value="1"/>
</dbReference>
<evidence type="ECO:0000313" key="7">
    <source>
        <dbReference type="Proteomes" id="UP000270296"/>
    </source>
</evidence>
<dbReference type="GO" id="GO:0015020">
    <property type="term" value="F:glucuronosyltransferase activity"/>
    <property type="evidence" value="ECO:0007669"/>
    <property type="project" value="UniProtKB-EC"/>
</dbReference>
<organism evidence="8">
    <name type="scientific">Soboliphyme baturini</name>
    <dbReference type="NCBI Taxonomy" id="241478"/>
    <lineage>
        <taxon>Eukaryota</taxon>
        <taxon>Metazoa</taxon>
        <taxon>Ecdysozoa</taxon>
        <taxon>Nematoda</taxon>
        <taxon>Enoplea</taxon>
        <taxon>Dorylaimia</taxon>
        <taxon>Dioctophymatida</taxon>
        <taxon>Dioctophymatoidea</taxon>
        <taxon>Soboliphymatidae</taxon>
        <taxon>Soboliphyme</taxon>
    </lineage>
</organism>
<reference evidence="6 7" key="2">
    <citation type="submission" date="2018-11" db="EMBL/GenBank/DDBJ databases">
        <authorList>
            <consortium name="Pathogen Informatics"/>
        </authorList>
    </citation>
    <scope>NUCLEOTIDE SEQUENCE [LARGE SCALE GENOMIC DNA]</scope>
</reference>
<dbReference type="EMBL" id="UZAM01015146">
    <property type="protein sequence ID" value="VDP37472.1"/>
    <property type="molecule type" value="Genomic_DNA"/>
</dbReference>
<proteinExistence type="inferred from homology"/>
<dbReference type="AlphaFoldDB" id="A0A183J5J7"/>
<dbReference type="FunFam" id="3.40.50.2000:FF:000021">
    <property type="entry name" value="UDP-glucuronosyltransferase"/>
    <property type="match status" value="1"/>
</dbReference>
<keyword evidence="7" id="KW-1185">Reference proteome</keyword>
<gene>
    <name evidence="6" type="ORF">SBAD_LOCUS11145</name>
</gene>
<evidence type="ECO:0000256" key="5">
    <source>
        <dbReference type="ARBA" id="ARBA00047475"/>
    </source>
</evidence>
<sequence length="440" mass="50320">MEKNENISFITFRSLVEPLNGTVNFWLQDTSHPWHISIPWYSATETCADVFASDSGRKEFLKLAATSWDLIVVDGCFAPCGMILAKLNGGPSAVFDTSKSCISVHNAKGTMLWWSLYPYMQGSVSLRSISSFQERLINFASLVLVHLKIKLVFKLIPYRVHFHDAGNIEDFYGSSLFGVSAMPFGLDFNVPRVQDVFRFQLHCPKYQPLLSEYVSFVDDRHSKGTIIIALGHYASWQNAPQRIFQALLTVFDNMTEYRFVWQYGVKSKVAVKFPKHIMTTSWLPQTALLNHPKTVLFISHMGLKSITEAICARVPVIALPLFAEQHVTTRLIVSKELGLHLDRHSMTADDVDFAIRQVLTDERYKRNVVRFYEMFTDHLNKNSDEVASKVEFFMRHKQEMHFVRQKGAQLKFFVLYGDDAVFVFLCILSLLSKDSGQSLN</sequence>
<evidence type="ECO:0000256" key="1">
    <source>
        <dbReference type="ARBA" id="ARBA00009995"/>
    </source>
</evidence>
<reference evidence="8" key="1">
    <citation type="submission" date="2016-06" db="UniProtKB">
        <authorList>
            <consortium name="WormBaseParasite"/>
        </authorList>
    </citation>
    <scope>IDENTIFICATION</scope>
</reference>
<evidence type="ECO:0000256" key="2">
    <source>
        <dbReference type="ARBA" id="ARBA00012544"/>
    </source>
</evidence>
<dbReference type="InterPro" id="IPR002213">
    <property type="entry name" value="UDP_glucos_trans"/>
</dbReference>
<evidence type="ECO:0000256" key="4">
    <source>
        <dbReference type="ARBA" id="ARBA00022679"/>
    </source>
</evidence>
<evidence type="ECO:0000313" key="6">
    <source>
        <dbReference type="EMBL" id="VDP37472.1"/>
    </source>
</evidence>
<keyword evidence="3" id="KW-0328">Glycosyltransferase</keyword>
<dbReference type="PANTHER" id="PTHR48043">
    <property type="entry name" value="EG:EG0003.4 PROTEIN-RELATED"/>
    <property type="match status" value="1"/>
</dbReference>
<dbReference type="OrthoDB" id="5835829at2759"/>
<comment type="similarity">
    <text evidence="1">Belongs to the UDP-glycosyltransferase family.</text>
</comment>
<evidence type="ECO:0000256" key="3">
    <source>
        <dbReference type="ARBA" id="ARBA00022676"/>
    </source>
</evidence>
<dbReference type="Gene3D" id="3.40.50.2000">
    <property type="entry name" value="Glycogen Phosphorylase B"/>
    <property type="match status" value="1"/>
</dbReference>
<comment type="catalytic activity">
    <reaction evidence="5">
        <text>glucuronate acceptor + UDP-alpha-D-glucuronate = acceptor beta-D-glucuronoside + UDP + H(+)</text>
        <dbReference type="Rhea" id="RHEA:21032"/>
        <dbReference type="ChEBI" id="CHEBI:15378"/>
        <dbReference type="ChEBI" id="CHEBI:58052"/>
        <dbReference type="ChEBI" id="CHEBI:58223"/>
        <dbReference type="ChEBI" id="CHEBI:132367"/>
        <dbReference type="ChEBI" id="CHEBI:132368"/>
        <dbReference type="EC" id="2.4.1.17"/>
    </reaction>
</comment>
<dbReference type="EC" id="2.4.1.17" evidence="2"/>
<protein>
    <recommendedName>
        <fullName evidence="2">glucuronosyltransferase</fullName>
        <ecNumber evidence="2">2.4.1.17</ecNumber>
    </recommendedName>
</protein>
<evidence type="ECO:0000313" key="8">
    <source>
        <dbReference type="WBParaSite" id="SBAD_0001152501-mRNA-1"/>
    </source>
</evidence>
<dbReference type="WBParaSite" id="SBAD_0001152501-mRNA-1">
    <property type="protein sequence ID" value="SBAD_0001152501-mRNA-1"/>
    <property type="gene ID" value="SBAD_0001152501"/>
</dbReference>
<keyword evidence="4" id="KW-0808">Transferase</keyword>
<name>A0A183J5J7_9BILA</name>
<dbReference type="PANTHER" id="PTHR48043:SF62">
    <property type="entry name" value="GLUCURONOSYLTRANSFERASE"/>
    <property type="match status" value="1"/>
</dbReference>
<dbReference type="Proteomes" id="UP000270296">
    <property type="component" value="Unassembled WGS sequence"/>
</dbReference>
<dbReference type="CDD" id="cd03784">
    <property type="entry name" value="GT1_Gtf-like"/>
    <property type="match status" value="1"/>
</dbReference>